<dbReference type="OrthoDB" id="4070233at2759"/>
<proteinExistence type="predicted"/>
<dbReference type="eggNOG" id="KOG1101">
    <property type="taxonomic scope" value="Eukaryota"/>
</dbReference>
<evidence type="ECO:0000256" key="1">
    <source>
        <dbReference type="SAM" id="MobiDB-lite"/>
    </source>
</evidence>
<dbReference type="HOGENOM" id="CLU_386878_0_0_1"/>
<feature type="region of interest" description="Disordered" evidence="1">
    <location>
        <begin position="619"/>
        <end position="714"/>
    </location>
</feature>
<feature type="compositionally biased region" description="Low complexity" evidence="1">
    <location>
        <begin position="520"/>
        <end position="548"/>
    </location>
</feature>
<dbReference type="SUPFAM" id="SSF57924">
    <property type="entry name" value="Inhibitor of apoptosis (IAP) repeat"/>
    <property type="match status" value="1"/>
</dbReference>
<keyword evidence="3" id="KW-1185">Reference proteome</keyword>
<dbReference type="RefSeq" id="XP_003677724.1">
    <property type="nucleotide sequence ID" value="XM_003677676.1"/>
</dbReference>
<dbReference type="KEGG" id="ncs:NCAS_0H00640"/>
<protein>
    <submittedName>
        <fullName evidence="2">Uncharacterized protein</fullName>
    </submittedName>
</protein>
<feature type="region of interest" description="Disordered" evidence="1">
    <location>
        <begin position="277"/>
        <end position="322"/>
    </location>
</feature>
<evidence type="ECO:0000313" key="3">
    <source>
        <dbReference type="Proteomes" id="UP000001640"/>
    </source>
</evidence>
<dbReference type="GeneID" id="96905054"/>
<sequence length="714" mass="80551">MINARFNLILKRNNTNKSIEIPEMATKLNIPEDSPLYNPQSRQQSFRETTIINNRKFKWRYQVIPYQSMAQLGFFFHPFKDTETNQIRKDAVGCIFCHSVSFDFSKCRSSKKNRFQTLINVLERHLHQTGNRCLNAHIRLRLIQHYQDKSLIDDSAGWIPKGDTFLNDPFSVEMLKWRSSLLLSVNFSKIKWSKEDMISSGLVPYDTSLSGFKILEDIPEEKKMHNETFICIYCQSVVVYDESFSSPSQEHYKICKFKGKTCHFFQETSKPLESVELIPNENEKEQSTSPKSTLRSIAPIEPEETKLERLPSRTPSPIRKKRKLGKVSTKVVSLSENEESSSINTTRNSKTDKVLKINFEDHAIRQRENGQRKNPILDDSTNDDISFSNQGHSTFDIPLPTSSILPSRDSQSPLKLTSPILKIDNIDNVQIKVSPSSHGQITEDEIAHEKTNHDPKHYTHETHELEQTELANNSSVHPITSLLSSSDSLISPAVMETNRHVTPKLHYESNSETDDSFVPSSSSRSRHSQTTLETSSSSSYESSSTSLSHAADRSVEHSNPNLIDNIMGASDEESSKNSNIEDFEIENLGISNTPSVLKQDPIAHNDSIEEIIKYEDIESNTQAKGNESTSNSTSSSTLSTPVASPKKSPKPPSALTTLLSTFPPEVKVNKPSQNNESSITVKTEVPSSSHPSLPNLQQAHSPGINNARRRLRHF</sequence>
<dbReference type="EMBL" id="HE576759">
    <property type="protein sequence ID" value="CCC71374.1"/>
    <property type="molecule type" value="Genomic_DNA"/>
</dbReference>
<dbReference type="AlphaFoldDB" id="G0VIP8"/>
<dbReference type="Gene3D" id="1.10.1170.10">
    <property type="entry name" value="Inhibitor Of Apoptosis Protein (2mihbC-IAP-1), Chain A"/>
    <property type="match status" value="1"/>
</dbReference>
<reference key="2">
    <citation type="submission" date="2011-08" db="EMBL/GenBank/DDBJ databases">
        <title>Genome sequence of Naumovozyma castellii.</title>
        <authorList>
            <person name="Gordon J.L."/>
            <person name="Armisen D."/>
            <person name="Proux-Wera E."/>
            <person name="OhEigeartaigh S.S."/>
            <person name="Byrne K.P."/>
            <person name="Wolfe K.H."/>
        </authorList>
    </citation>
    <scope>NUCLEOTIDE SEQUENCE</scope>
    <source>
        <strain>Type strain:CBS 4309</strain>
    </source>
</reference>
<evidence type="ECO:0000313" key="2">
    <source>
        <dbReference type="EMBL" id="CCC71374.1"/>
    </source>
</evidence>
<name>G0VIP8_NAUCA</name>
<feature type="compositionally biased region" description="Low complexity" evidence="1">
    <location>
        <begin position="628"/>
        <end position="646"/>
    </location>
</feature>
<gene>
    <name evidence="2" type="primary">NCAS0H00640</name>
    <name evidence="2" type="ordered locus">NCAS_0H00640</name>
</gene>
<dbReference type="Proteomes" id="UP000001640">
    <property type="component" value="Chromosome 8"/>
</dbReference>
<dbReference type="InParanoid" id="G0VIP8"/>
<feature type="region of interest" description="Disordered" evidence="1">
    <location>
        <begin position="503"/>
        <end position="577"/>
    </location>
</feature>
<feature type="compositionally biased region" description="Polar residues" evidence="1">
    <location>
        <begin position="670"/>
        <end position="704"/>
    </location>
</feature>
<organism evidence="2 3">
    <name type="scientific">Naumovozyma castellii</name>
    <name type="common">Yeast</name>
    <name type="synonym">Saccharomyces castellii</name>
    <dbReference type="NCBI Taxonomy" id="27288"/>
    <lineage>
        <taxon>Eukaryota</taxon>
        <taxon>Fungi</taxon>
        <taxon>Dikarya</taxon>
        <taxon>Ascomycota</taxon>
        <taxon>Saccharomycotina</taxon>
        <taxon>Saccharomycetes</taxon>
        <taxon>Saccharomycetales</taxon>
        <taxon>Saccharomycetaceae</taxon>
        <taxon>Naumovozyma</taxon>
    </lineage>
</organism>
<reference evidence="2 3" key="1">
    <citation type="journal article" date="2011" name="Proc. Natl. Acad. Sci. U.S.A.">
        <title>Evolutionary erosion of yeast sex chromosomes by mating-type switching accidents.</title>
        <authorList>
            <person name="Gordon J.L."/>
            <person name="Armisen D."/>
            <person name="Proux-Wera E."/>
            <person name="Oheigeartaigh S.S."/>
            <person name="Byrne K.P."/>
            <person name="Wolfe K.H."/>
        </authorList>
    </citation>
    <scope>NUCLEOTIDE SEQUENCE [LARGE SCALE GENOMIC DNA]</scope>
    <source>
        <strain evidence="3">ATCC 76901 / BCRC 22586 / CBS 4309 / NBRC 1992 / NRRL Y-12630</strain>
    </source>
</reference>
<accession>G0VIP8</accession>